<dbReference type="NCBIfam" id="NF033854">
    <property type="entry name" value="esterase_BioV"/>
    <property type="match status" value="1"/>
</dbReference>
<proteinExistence type="predicted"/>
<keyword evidence="1" id="KW-0378">Hydrolase</keyword>
<protein>
    <submittedName>
        <fullName evidence="1">Alpha/beta hydrolase</fullName>
    </submittedName>
</protein>
<accession>A0A5R8XXA2</accession>
<gene>
    <name evidence="1" type="ORF">FDK22_14895</name>
</gene>
<sequence>MTFKYFSGFSLEKESELFKEYINENDFTVCGFSYGAIKAFEEVYNNTQRVDTLQLFSPAFFQTQDKRFKRTQLMFFKKDENTYCENFLENISFPSNFEMKHFFKKGSYEELEELLNYEWDESKLQELINRGVKIEVYLGEEDKIFDSSKACEFFRNHATVYFIKNVGHILKEKE</sequence>
<dbReference type="SUPFAM" id="SSF53474">
    <property type="entry name" value="alpha/beta-Hydrolases"/>
    <property type="match status" value="1"/>
</dbReference>
<comment type="caution">
    <text evidence="1">The sequence shown here is derived from an EMBL/GenBank/DDBJ whole genome shotgun (WGS) entry which is preliminary data.</text>
</comment>
<organism evidence="1 2">
    <name type="scientific">Arcobacter arenosus</name>
    <dbReference type="NCBI Taxonomy" id="2576037"/>
    <lineage>
        <taxon>Bacteria</taxon>
        <taxon>Pseudomonadati</taxon>
        <taxon>Campylobacterota</taxon>
        <taxon>Epsilonproteobacteria</taxon>
        <taxon>Campylobacterales</taxon>
        <taxon>Arcobacteraceae</taxon>
        <taxon>Arcobacter</taxon>
    </lineage>
</organism>
<evidence type="ECO:0000313" key="2">
    <source>
        <dbReference type="Proteomes" id="UP000308901"/>
    </source>
</evidence>
<dbReference type="AlphaFoldDB" id="A0A5R8XXA2"/>
<dbReference type="RefSeq" id="WP_138153781.1">
    <property type="nucleotide sequence ID" value="NZ_CBDDKQ010000004.1"/>
</dbReference>
<keyword evidence="2" id="KW-1185">Reference proteome</keyword>
<dbReference type="GO" id="GO:0016787">
    <property type="term" value="F:hydrolase activity"/>
    <property type="evidence" value="ECO:0007669"/>
    <property type="project" value="UniProtKB-KW"/>
</dbReference>
<name>A0A5R8XXA2_9BACT</name>
<evidence type="ECO:0000313" key="1">
    <source>
        <dbReference type="EMBL" id="TLP35534.1"/>
    </source>
</evidence>
<dbReference type="EMBL" id="VANU01000008">
    <property type="protein sequence ID" value="TLP35534.1"/>
    <property type="molecule type" value="Genomic_DNA"/>
</dbReference>
<dbReference type="OrthoDB" id="5343449at2"/>
<dbReference type="InterPro" id="IPR029058">
    <property type="entry name" value="AB_hydrolase_fold"/>
</dbReference>
<dbReference type="Proteomes" id="UP000308901">
    <property type="component" value="Unassembled WGS sequence"/>
</dbReference>
<reference evidence="1 2" key="1">
    <citation type="submission" date="2019-05" db="EMBL/GenBank/DDBJ databases">
        <title>Arcobacter sp. nov., isolated from sea sediment.</title>
        <authorList>
            <person name="Kim W."/>
        </authorList>
    </citation>
    <scope>NUCLEOTIDE SEQUENCE [LARGE SCALE GENOMIC DNA]</scope>
    <source>
        <strain evidence="1 2">CAU 1517</strain>
    </source>
</reference>
<dbReference type="Gene3D" id="3.40.50.1820">
    <property type="entry name" value="alpha/beta hydrolase"/>
    <property type="match status" value="1"/>
</dbReference>